<evidence type="ECO:0008006" key="3">
    <source>
        <dbReference type="Google" id="ProtNLM"/>
    </source>
</evidence>
<evidence type="ECO:0000313" key="2">
    <source>
        <dbReference type="Proteomes" id="UP000188541"/>
    </source>
</evidence>
<comment type="caution">
    <text evidence="1">The sequence shown here is derived from an EMBL/GenBank/DDBJ whole genome shotgun (WGS) entry which is preliminary data.</text>
</comment>
<dbReference type="STRING" id="1908266.BKK55_06435"/>
<gene>
    <name evidence="1" type="ORF">BKK55_06435</name>
</gene>
<dbReference type="EMBL" id="MLHO01000031">
    <property type="protein sequence ID" value="OOF56335.1"/>
    <property type="molecule type" value="Genomic_DNA"/>
</dbReference>
<proteinExistence type="predicted"/>
<dbReference type="Proteomes" id="UP000188541">
    <property type="component" value="Unassembled WGS sequence"/>
</dbReference>
<dbReference type="AlphaFoldDB" id="A0A1V3JI31"/>
<name>A0A1V3JI31_9PAST</name>
<sequence length="127" mass="14599">MKEKVMWDKEVLSQIDIADDLKIAPFRPDGQTTGTPTWIWAVIVEGRLFVRAYNGVHSSWYQAAIRQQAGKIYAINRIFDVAFNSIKDSQLNEKIDQAYRKKYASSRYVSHMIADDCRAATIEILVK</sequence>
<dbReference type="PIRSF" id="PIRSF028498">
    <property type="entry name" value="UCP028498"/>
    <property type="match status" value="1"/>
</dbReference>
<reference evidence="1 2" key="1">
    <citation type="submission" date="2016-10" db="EMBL/GenBank/DDBJ databases">
        <title>Rodentibacter gen. nov. and new species.</title>
        <authorList>
            <person name="Christensen H."/>
        </authorList>
    </citation>
    <scope>NUCLEOTIDE SEQUENCE [LARGE SCALE GENOMIC DNA]</scope>
    <source>
        <strain evidence="1 2">1996246016</strain>
    </source>
</reference>
<dbReference type="Pfam" id="PF10012">
    <property type="entry name" value="DUF2255"/>
    <property type="match status" value="1"/>
</dbReference>
<protein>
    <recommendedName>
        <fullName evidence="3">DUF2255 domain-containing protein</fullName>
    </recommendedName>
</protein>
<organism evidence="1 2">
    <name type="scientific">Rodentibacter genomosp. 2</name>
    <dbReference type="NCBI Taxonomy" id="1908266"/>
    <lineage>
        <taxon>Bacteria</taxon>
        <taxon>Pseudomonadati</taxon>
        <taxon>Pseudomonadota</taxon>
        <taxon>Gammaproteobacteria</taxon>
        <taxon>Pasteurellales</taxon>
        <taxon>Pasteurellaceae</taxon>
        <taxon>Rodentibacter</taxon>
    </lineage>
</organism>
<dbReference type="OrthoDB" id="162563at2"/>
<accession>A0A1V3JI31</accession>
<keyword evidence="2" id="KW-1185">Reference proteome</keyword>
<evidence type="ECO:0000313" key="1">
    <source>
        <dbReference type="EMBL" id="OOF56335.1"/>
    </source>
</evidence>
<dbReference type="InterPro" id="IPR016888">
    <property type="entry name" value="UCP028498"/>
</dbReference>